<dbReference type="AlphaFoldDB" id="A0A0N4ZPP6"/>
<evidence type="ECO:0000256" key="1">
    <source>
        <dbReference type="SAM" id="MobiDB-lite"/>
    </source>
</evidence>
<dbReference type="SMART" id="SM00543">
    <property type="entry name" value="MIF4G"/>
    <property type="match status" value="1"/>
</dbReference>
<organism evidence="3 4">
    <name type="scientific">Parastrongyloides trichosuri</name>
    <name type="common">Possum-specific nematode worm</name>
    <dbReference type="NCBI Taxonomy" id="131310"/>
    <lineage>
        <taxon>Eukaryota</taxon>
        <taxon>Metazoa</taxon>
        <taxon>Ecdysozoa</taxon>
        <taxon>Nematoda</taxon>
        <taxon>Chromadorea</taxon>
        <taxon>Rhabditida</taxon>
        <taxon>Tylenchina</taxon>
        <taxon>Panagrolaimomorpha</taxon>
        <taxon>Strongyloidoidea</taxon>
        <taxon>Strongyloididae</taxon>
        <taxon>Parastrongyloides</taxon>
    </lineage>
</organism>
<dbReference type="GO" id="GO:0000184">
    <property type="term" value="P:nuclear-transcribed mRNA catabolic process, nonsense-mediated decay"/>
    <property type="evidence" value="ECO:0007669"/>
    <property type="project" value="InterPro"/>
</dbReference>
<evidence type="ECO:0000313" key="3">
    <source>
        <dbReference type="Proteomes" id="UP000038045"/>
    </source>
</evidence>
<feature type="region of interest" description="Disordered" evidence="1">
    <location>
        <begin position="882"/>
        <end position="939"/>
    </location>
</feature>
<feature type="compositionally biased region" description="Basic and acidic residues" evidence="1">
    <location>
        <begin position="900"/>
        <end position="913"/>
    </location>
</feature>
<dbReference type="GO" id="GO:0005737">
    <property type="term" value="C:cytoplasm"/>
    <property type="evidence" value="ECO:0007669"/>
    <property type="project" value="TreeGrafter"/>
</dbReference>
<dbReference type="Proteomes" id="UP000038045">
    <property type="component" value="Unplaced"/>
</dbReference>
<accession>A0A0N4ZPP6</accession>
<evidence type="ECO:0000313" key="4">
    <source>
        <dbReference type="WBParaSite" id="PTRK_0001050500.1"/>
    </source>
</evidence>
<name>A0A0N4ZPP6_PARTI</name>
<sequence length="1096" mass="127675">MSGILNNPKQWYEIYVTNLEKQSTLIQKIEESEDGNKQRLLSLDTSLKKTTAFSNKLKHLSGSSTIDSLTSELDKVNVSKFLEEIVDATLNCKLKVVDIPSMITFCGKATIYYKQFSNLLLEGMKNHFPNKKNIEIKDTRKLRVDLQLLLELILYGIFGKEGISLFGNVFAFLLTTDSVNFNNISIIMPLLKIHILAITSLAPKKITEAGIIIEKRTNVFNDDQRKLMTKYLLNYYETFYNYMNSMRIELLKSEKNIKRLEKTRGDCSIEERNCYENKKEIFLSKLPILTEFASIIGEDLNDEITHYEVDDDIEETELQFSCEINSTKMSLWKDPDLKIFYENLLDPRQSMGNVTALESDSSEKKLELETEIDSIELENVDGEVSIIDNEEMTNIVEESIDDDDVEEKIAKMTMCEDEENEKGEKINFGEFLRNLMKALNKSLIDECSLKYLGNFNKKNYNKRLHSFILQIPLERNDVLPFIGRFLANIKSYNEGLIENILSVLIGEFFGKPYSIKEDKNAYLRMLRRIQHAKLISEFVKFQIIPKAQILSLLRRTIVDFRGYNIDICASILETCGGFLYRCADSHSKTYTIIELCKKKIENLKDERFKAVIQNAIFNVLPESEISILQKPRAKPTILGFIHHCFSIYIDNGKNYFKDMDINDSEFREPLLKFLRSPENVAYDDAHYLASILYDISSTAENEWVAINVVDFIIEKIDQILERNDIIHKQDLLIYINYAGDLFSYVLLSKQSLLQILYKLVPFYLIKKPVQWDMTCLRIQLAASLAIGVIKSFYKREDNLKMKIFSEYLFLIVGEAKMLYKEEFDDEFPWQLRHTLKDFNSTVRKNGNINDSIEEIKLKYEKMVKKYDNLYAKSNKKKVDVMNGIKEENNEEEYNEESENDSDRERDEIDRDESLSQNINESEDYLSEDEESEEEDNDVFEEEDYVGYDEEDEAFNACLDACLTIENVCEVQEPLFKPNNLEFSIPSSARHKLERMNKGGILSPKEQTNDFFKCTKPIESPSCNKFEQPPVVTFLTKGKGNKPILKNVSVSEDKFTKLQQRIIVHKEQDILQRKQNKFVTLRLNQEQEEEQYDEEDN</sequence>
<protein>
    <submittedName>
        <fullName evidence="4">MIF4G domain-containing protein</fullName>
    </submittedName>
</protein>
<dbReference type="WBParaSite" id="PTRK_0001050500.1">
    <property type="protein sequence ID" value="PTRK_0001050500.1"/>
    <property type="gene ID" value="PTRK_0001050500"/>
</dbReference>
<dbReference type="Gene3D" id="1.25.40.180">
    <property type="match status" value="3"/>
</dbReference>
<dbReference type="PANTHER" id="PTHR12839">
    <property type="entry name" value="NONSENSE-MEDIATED MRNA DECAY PROTEIN 2 UP-FRAMESHIFT SUPPRESSOR 2"/>
    <property type="match status" value="1"/>
</dbReference>
<dbReference type="GO" id="GO:0035145">
    <property type="term" value="C:exon-exon junction complex"/>
    <property type="evidence" value="ECO:0007669"/>
    <property type="project" value="TreeGrafter"/>
</dbReference>
<dbReference type="InterPro" id="IPR016024">
    <property type="entry name" value="ARM-type_fold"/>
</dbReference>
<proteinExistence type="predicted"/>
<dbReference type="InterPro" id="IPR003890">
    <property type="entry name" value="MIF4G-like_typ-3"/>
</dbReference>
<dbReference type="SUPFAM" id="SSF48371">
    <property type="entry name" value="ARM repeat"/>
    <property type="match status" value="2"/>
</dbReference>
<dbReference type="GO" id="GO:0003723">
    <property type="term" value="F:RNA binding"/>
    <property type="evidence" value="ECO:0007669"/>
    <property type="project" value="InterPro"/>
</dbReference>
<keyword evidence="3" id="KW-1185">Reference proteome</keyword>
<reference evidence="4" key="1">
    <citation type="submission" date="2017-02" db="UniProtKB">
        <authorList>
            <consortium name="WormBaseParasite"/>
        </authorList>
    </citation>
    <scope>IDENTIFICATION</scope>
</reference>
<dbReference type="STRING" id="131310.A0A0N4ZPP6"/>
<feature type="domain" description="MIF4G" evidence="2">
    <location>
        <begin position="429"/>
        <end position="622"/>
    </location>
</feature>
<feature type="compositionally biased region" description="Acidic residues" evidence="1">
    <location>
        <begin position="920"/>
        <end position="939"/>
    </location>
</feature>
<dbReference type="InterPro" id="IPR039762">
    <property type="entry name" value="Nmd2/UPF2"/>
</dbReference>
<dbReference type="PANTHER" id="PTHR12839:SF7">
    <property type="entry name" value="REGULATOR OF NONSENSE TRANSCRIPTS 2"/>
    <property type="match status" value="1"/>
</dbReference>
<evidence type="ECO:0000259" key="2">
    <source>
        <dbReference type="SMART" id="SM00543"/>
    </source>
</evidence>
<feature type="compositionally biased region" description="Acidic residues" evidence="1">
    <location>
        <begin position="888"/>
        <end position="899"/>
    </location>
</feature>